<keyword evidence="3" id="KW-1185">Reference proteome</keyword>
<organism evidence="2 3">
    <name type="scientific">Streptomyces javensis</name>
    <dbReference type="NCBI Taxonomy" id="114698"/>
    <lineage>
        <taxon>Bacteria</taxon>
        <taxon>Bacillati</taxon>
        <taxon>Actinomycetota</taxon>
        <taxon>Actinomycetes</taxon>
        <taxon>Kitasatosporales</taxon>
        <taxon>Streptomycetaceae</taxon>
        <taxon>Streptomyces</taxon>
        <taxon>Streptomyces violaceusniger group</taxon>
    </lineage>
</organism>
<dbReference type="Proteomes" id="UP001500282">
    <property type="component" value="Unassembled WGS sequence"/>
</dbReference>
<evidence type="ECO:0000313" key="3">
    <source>
        <dbReference type="Proteomes" id="UP001500282"/>
    </source>
</evidence>
<reference evidence="3" key="1">
    <citation type="journal article" date="2019" name="Int. J. Syst. Evol. Microbiol.">
        <title>The Global Catalogue of Microorganisms (GCM) 10K type strain sequencing project: providing services to taxonomists for standard genome sequencing and annotation.</title>
        <authorList>
            <consortium name="The Broad Institute Genomics Platform"/>
            <consortium name="The Broad Institute Genome Sequencing Center for Infectious Disease"/>
            <person name="Wu L."/>
            <person name="Ma J."/>
        </authorList>
    </citation>
    <scope>NUCLEOTIDE SEQUENCE [LARGE SCALE GENOMIC DNA]</scope>
    <source>
        <strain evidence="3">JCM 11448</strain>
    </source>
</reference>
<evidence type="ECO:0000256" key="1">
    <source>
        <dbReference type="SAM" id="MobiDB-lite"/>
    </source>
</evidence>
<gene>
    <name evidence="2" type="ORF">GCM10009579_42640</name>
</gene>
<protein>
    <submittedName>
        <fullName evidence="2">Uncharacterized protein</fullName>
    </submittedName>
</protein>
<accession>A0ABP4HUU1</accession>
<sequence length="112" mass="12190">MAEYGGRPPVITDDMPHTVPRRRAKGESVEDIRRDLTSRPANAGEEPQHRQHLPGPGRARETAGSPRGRALADATGMPISGTRSSYTVEEIAAVARRIGRQPRFCAEDTSTD</sequence>
<feature type="region of interest" description="Disordered" evidence="1">
    <location>
        <begin position="1"/>
        <end position="86"/>
    </location>
</feature>
<comment type="caution">
    <text evidence="2">The sequence shown here is derived from an EMBL/GenBank/DDBJ whole genome shotgun (WGS) entry which is preliminary data.</text>
</comment>
<dbReference type="EMBL" id="BAAAIH010000023">
    <property type="protein sequence ID" value="GAA1278700.1"/>
    <property type="molecule type" value="Genomic_DNA"/>
</dbReference>
<feature type="compositionally biased region" description="Basic and acidic residues" evidence="1">
    <location>
        <begin position="25"/>
        <end position="37"/>
    </location>
</feature>
<name>A0ABP4HUU1_9ACTN</name>
<proteinExistence type="predicted"/>
<evidence type="ECO:0000313" key="2">
    <source>
        <dbReference type="EMBL" id="GAA1278700.1"/>
    </source>
</evidence>